<dbReference type="PANTHER" id="PTHR12062">
    <property type="entry name" value="N-ACETYLGLUCOSAMINYLTRANSFERASE VI"/>
    <property type="match status" value="1"/>
</dbReference>
<dbReference type="InterPro" id="IPR057279">
    <property type="entry name" value="MGAT4"/>
</dbReference>
<evidence type="ECO:0000313" key="3">
    <source>
        <dbReference type="RefSeq" id="XP_015268223.1"/>
    </source>
</evidence>
<reference evidence="3" key="1">
    <citation type="submission" date="2025-08" db="UniProtKB">
        <authorList>
            <consortium name="RefSeq"/>
        </authorList>
    </citation>
    <scope>IDENTIFICATION</scope>
</reference>
<dbReference type="RefSeq" id="XP_015268223.1">
    <property type="nucleotide sequence ID" value="XM_015412737.1"/>
</dbReference>
<accession>A0ABM1K3D6</accession>
<sequence>MTTRPYRDARTNPLSILLTGVPFALDAQGFNLENVIRKMPRNPDFSVVANVMGPLPIPYKYLLGYPPVKKKFLTIGISAVQREREHYLLRTLESIYNHCKPEELNLITVVIYLANNDSKLNEQSAKEIEAQFGEHVNEGQLLVIESSLTGYPPLSHMKEVFFNTQGKALYRSKQNVDYAYLLNFCADLSWYYLMLEDDIVCANSFVLTIQNYVKNEVKSWTTVSFSSLGYIGKLYHSSDLIKLARFLLMFYDQMPGHWLLELFHQSQNQKDLIVFKPSLFQHTGRVSSFHTVEFELQDPEFQEDNQDFGDFPTASCLTNILVFADYVPEKVCPPAKGVFWGMNITSQSFFTIVFATPIVPQKIQIYTGSAEFNQDILHYGYVETGRFKIHTHDGVTCLLFDRIGDFNNGLFEMKDINNMDDIDCLRIQATASQKQWLQIRRISIWVKNK</sequence>
<dbReference type="Proteomes" id="UP000694871">
    <property type="component" value="Unplaced"/>
</dbReference>
<proteinExistence type="predicted"/>
<gene>
    <name evidence="3" type="primary">LOC107111720</name>
</gene>
<evidence type="ECO:0000313" key="2">
    <source>
        <dbReference type="Proteomes" id="UP000694871"/>
    </source>
</evidence>
<dbReference type="InterPro" id="IPR006759">
    <property type="entry name" value="Glyco_transf_54"/>
</dbReference>
<dbReference type="PANTHER" id="PTHR12062:SF29">
    <property type="entry name" value="ALPHA-1,3-MANNOSYL-GLYCOPROTEIN 4-BETA-N-ACETYLGLUCOSAMINYLTRANSFERASE C"/>
    <property type="match status" value="1"/>
</dbReference>
<feature type="domain" description="MGAT4 conserved region" evidence="1">
    <location>
        <begin position="57"/>
        <end position="301"/>
    </location>
</feature>
<keyword evidence="2" id="KW-1185">Reference proteome</keyword>
<protein>
    <submittedName>
        <fullName evidence="3">Alpha-1,3-mannosyl-glycoprotein 4-beta-N-acetylglucosaminyltransferase C-like</fullName>
    </submittedName>
</protein>
<evidence type="ECO:0000259" key="1">
    <source>
        <dbReference type="Pfam" id="PF04666"/>
    </source>
</evidence>
<organism evidence="2 3">
    <name type="scientific">Gekko japonicus</name>
    <name type="common">Schlegel's Japanese gecko</name>
    <dbReference type="NCBI Taxonomy" id="146911"/>
    <lineage>
        <taxon>Eukaryota</taxon>
        <taxon>Metazoa</taxon>
        <taxon>Chordata</taxon>
        <taxon>Craniata</taxon>
        <taxon>Vertebrata</taxon>
        <taxon>Euteleostomi</taxon>
        <taxon>Lepidosauria</taxon>
        <taxon>Squamata</taxon>
        <taxon>Bifurcata</taxon>
        <taxon>Gekkota</taxon>
        <taxon>Gekkonidae</taxon>
        <taxon>Gekkoninae</taxon>
        <taxon>Gekko</taxon>
    </lineage>
</organism>
<dbReference type="Pfam" id="PF04666">
    <property type="entry name" value="MGAT4_cons"/>
    <property type="match status" value="1"/>
</dbReference>
<name>A0ABM1K3D6_GEKJA</name>
<dbReference type="GeneID" id="107111720"/>